<dbReference type="Pfam" id="PF00534">
    <property type="entry name" value="Glycos_transf_1"/>
    <property type="match status" value="1"/>
</dbReference>
<dbReference type="PANTHER" id="PTHR12526:SF638">
    <property type="entry name" value="SPORE COAT PROTEIN SA"/>
    <property type="match status" value="1"/>
</dbReference>
<dbReference type="InterPro" id="IPR028098">
    <property type="entry name" value="Glyco_trans_4-like_N"/>
</dbReference>
<dbReference type="RefSeq" id="WP_408168110.1">
    <property type="nucleotide sequence ID" value="NZ_JAQQFR010000007.1"/>
</dbReference>
<evidence type="ECO:0000259" key="1">
    <source>
        <dbReference type="Pfam" id="PF00534"/>
    </source>
</evidence>
<sequence>MNKKILYLITEDWFFCSHFIERAVAARQSGYDVVVVAREGVHGKQIRDAGLRLVPLEIQRRGINPFKEMATIFRVLRIYRAERPDIVHHIALKPIFYGSFIARLTGLKNIVNAPVGMGFIFSSSSVLAKSLRPFVNLAMRFLLNPRGSCVVFENQDDLNDAISTDRVRQSDAVLIRGAGINLDAFPVKEEPTGKVTVVLTARMLWDKGVGEYVAAARLLLQRQTQARFLLVGAPDIGNPAAISLQQLEDWEREKVIEWLGHRQDIPEILSNSHIVCLPSYREGLPKSLLEALAAGRPVVTTDVPGCREVVRHEENGLLVPPKEVLLLAEALARLIDDADLRRKQGRKGRQRAEQEFSSQEVIGATLDLYGRYDSCR</sequence>
<dbReference type="CDD" id="cd03808">
    <property type="entry name" value="GT4_CapM-like"/>
    <property type="match status" value="1"/>
</dbReference>
<dbReference type="EMBL" id="JAQQFR010000007">
    <property type="protein sequence ID" value="MFL9879108.1"/>
    <property type="molecule type" value="Genomic_DNA"/>
</dbReference>
<protein>
    <submittedName>
        <fullName evidence="3">Glycosyltransferase family 4 protein</fullName>
    </submittedName>
</protein>
<dbReference type="Pfam" id="PF13477">
    <property type="entry name" value="Glyco_trans_4_2"/>
    <property type="match status" value="1"/>
</dbReference>
<feature type="domain" description="Glycosyl transferase family 1" evidence="1">
    <location>
        <begin position="186"/>
        <end position="351"/>
    </location>
</feature>
<proteinExistence type="predicted"/>
<organism evidence="3 4">
    <name type="scientific">Herbaspirillum rhizosphaerae</name>
    <dbReference type="NCBI Taxonomy" id="346179"/>
    <lineage>
        <taxon>Bacteria</taxon>
        <taxon>Pseudomonadati</taxon>
        <taxon>Pseudomonadota</taxon>
        <taxon>Betaproteobacteria</taxon>
        <taxon>Burkholderiales</taxon>
        <taxon>Oxalobacteraceae</taxon>
        <taxon>Herbaspirillum</taxon>
    </lineage>
</organism>
<evidence type="ECO:0000313" key="4">
    <source>
        <dbReference type="Proteomes" id="UP001629214"/>
    </source>
</evidence>
<keyword evidence="4" id="KW-1185">Reference proteome</keyword>
<comment type="caution">
    <text evidence="3">The sequence shown here is derived from an EMBL/GenBank/DDBJ whole genome shotgun (WGS) entry which is preliminary data.</text>
</comment>
<accession>A0ABW8Z9X3</accession>
<reference evidence="3 4" key="1">
    <citation type="journal article" date="2024" name="Chem. Sci.">
        <title>Discovery of megapolipeptins by genome mining of a Burkholderiales bacteria collection.</title>
        <authorList>
            <person name="Paulo B.S."/>
            <person name="Recchia M.J.J."/>
            <person name="Lee S."/>
            <person name="Fergusson C.H."/>
            <person name="Romanowski S.B."/>
            <person name="Hernandez A."/>
            <person name="Krull N."/>
            <person name="Liu D.Y."/>
            <person name="Cavanagh H."/>
            <person name="Bos A."/>
            <person name="Gray C.A."/>
            <person name="Murphy B.T."/>
            <person name="Linington R.G."/>
            <person name="Eustaquio A.S."/>
        </authorList>
    </citation>
    <scope>NUCLEOTIDE SEQUENCE [LARGE SCALE GENOMIC DNA]</scope>
    <source>
        <strain evidence="3 4">RL21-008-BIB-B</strain>
    </source>
</reference>
<evidence type="ECO:0000313" key="3">
    <source>
        <dbReference type="EMBL" id="MFL9879108.1"/>
    </source>
</evidence>
<dbReference type="InterPro" id="IPR001296">
    <property type="entry name" value="Glyco_trans_1"/>
</dbReference>
<dbReference type="PANTHER" id="PTHR12526">
    <property type="entry name" value="GLYCOSYLTRANSFERASE"/>
    <property type="match status" value="1"/>
</dbReference>
<dbReference type="SUPFAM" id="SSF53756">
    <property type="entry name" value="UDP-Glycosyltransferase/glycogen phosphorylase"/>
    <property type="match status" value="1"/>
</dbReference>
<evidence type="ECO:0000259" key="2">
    <source>
        <dbReference type="Pfam" id="PF13477"/>
    </source>
</evidence>
<dbReference type="Gene3D" id="3.40.50.2000">
    <property type="entry name" value="Glycogen Phosphorylase B"/>
    <property type="match status" value="2"/>
</dbReference>
<dbReference type="Proteomes" id="UP001629214">
    <property type="component" value="Unassembled WGS sequence"/>
</dbReference>
<gene>
    <name evidence="3" type="ORF">PQR63_11980</name>
</gene>
<name>A0ABW8Z9X3_9BURK</name>
<feature type="domain" description="Glycosyltransferase subfamily 4-like N-terminal" evidence="2">
    <location>
        <begin position="4"/>
        <end position="125"/>
    </location>
</feature>